<dbReference type="Proteomes" id="UP000003340">
    <property type="component" value="Unassembled WGS sequence"/>
</dbReference>
<sequence>MTTPPSCPVAPGNDAAAPEGMGLFTQRYLSCPQNRMRFRANFELSTKYLLKNRNTIYRISSILNTYIPRPNYCLFF</sequence>
<evidence type="ECO:0000313" key="1">
    <source>
        <dbReference type="EMBL" id="EEG30856.1"/>
    </source>
</evidence>
<reference evidence="1 2" key="1">
    <citation type="submission" date="2009-01" db="EMBL/GenBank/DDBJ databases">
        <authorList>
            <person name="Fulton L."/>
            <person name="Clifton S."/>
            <person name="Fulton B."/>
            <person name="Xu J."/>
            <person name="Minx P."/>
            <person name="Pepin K.H."/>
            <person name="Johnson M."/>
            <person name="Bhonagiri V."/>
            <person name="Nash W.E."/>
            <person name="Mardis E.R."/>
            <person name="Wilson R.K."/>
        </authorList>
    </citation>
    <scope>NUCLEOTIDE SEQUENCE [LARGE SCALE GENOMIC DNA]</scope>
    <source>
        <strain evidence="1 2">DSM 5476</strain>
    </source>
</reference>
<protein>
    <submittedName>
        <fullName evidence="1">Uncharacterized protein</fullName>
    </submittedName>
</protein>
<name>C0ECE5_9FIRM</name>
<keyword evidence="2" id="KW-1185">Reference proteome</keyword>
<evidence type="ECO:0000313" key="2">
    <source>
        <dbReference type="Proteomes" id="UP000003340"/>
    </source>
</evidence>
<dbReference type="STRING" id="537013.CLOSTMETH_01515"/>
<dbReference type="AlphaFoldDB" id="C0ECE5"/>
<accession>C0ECE5</accession>
<reference evidence="1 2" key="2">
    <citation type="submission" date="2009-02" db="EMBL/GenBank/DDBJ databases">
        <title>Draft genome sequence of Clostridium methylpentosum (DSM 5476).</title>
        <authorList>
            <person name="Sudarsanam P."/>
            <person name="Ley R."/>
            <person name="Guruge J."/>
            <person name="Turnbaugh P.J."/>
            <person name="Mahowald M."/>
            <person name="Liep D."/>
            <person name="Gordon J."/>
        </authorList>
    </citation>
    <scope>NUCLEOTIDE SEQUENCE [LARGE SCALE GENOMIC DNA]</scope>
    <source>
        <strain evidence="1 2">DSM 5476</strain>
    </source>
</reference>
<proteinExistence type="predicted"/>
<dbReference type="EMBL" id="ACEC01000050">
    <property type="protein sequence ID" value="EEG30856.1"/>
    <property type="molecule type" value="Genomic_DNA"/>
</dbReference>
<dbReference type="HOGENOM" id="CLU_2648120_0_0_9"/>
<organism evidence="1 2">
    <name type="scientific">[Clostridium] methylpentosum DSM 5476</name>
    <dbReference type="NCBI Taxonomy" id="537013"/>
    <lineage>
        <taxon>Bacteria</taxon>
        <taxon>Bacillati</taxon>
        <taxon>Bacillota</taxon>
        <taxon>Clostridia</taxon>
        <taxon>Eubacteriales</taxon>
        <taxon>Oscillospiraceae</taxon>
        <taxon>Oscillospiraceae incertae sedis</taxon>
    </lineage>
</organism>
<comment type="caution">
    <text evidence="1">The sequence shown here is derived from an EMBL/GenBank/DDBJ whole genome shotgun (WGS) entry which is preliminary data.</text>
</comment>
<gene>
    <name evidence="1" type="ORF">CLOSTMETH_01515</name>
</gene>